<dbReference type="InterPro" id="IPR036388">
    <property type="entry name" value="WH-like_DNA-bd_sf"/>
</dbReference>
<dbReference type="Pfam" id="PF04545">
    <property type="entry name" value="Sigma70_r4"/>
    <property type="match status" value="1"/>
</dbReference>
<keyword evidence="5" id="KW-0804">Transcription</keyword>
<dbReference type="Pfam" id="PF04542">
    <property type="entry name" value="Sigma70_r2"/>
    <property type="match status" value="1"/>
</dbReference>
<evidence type="ECO:0000256" key="6">
    <source>
        <dbReference type="SAM" id="MobiDB-lite"/>
    </source>
</evidence>
<dbReference type="GO" id="GO:0003677">
    <property type="term" value="F:DNA binding"/>
    <property type="evidence" value="ECO:0007669"/>
    <property type="project" value="UniProtKB-KW"/>
</dbReference>
<feature type="compositionally biased region" description="Basic and acidic residues" evidence="6">
    <location>
        <begin position="107"/>
        <end position="124"/>
    </location>
</feature>
<evidence type="ECO:0000256" key="5">
    <source>
        <dbReference type="ARBA" id="ARBA00023163"/>
    </source>
</evidence>
<keyword evidence="4" id="KW-0238">DNA-binding</keyword>
<dbReference type="GO" id="GO:0016987">
    <property type="term" value="F:sigma factor activity"/>
    <property type="evidence" value="ECO:0007669"/>
    <property type="project" value="UniProtKB-KW"/>
</dbReference>
<evidence type="ECO:0000256" key="4">
    <source>
        <dbReference type="ARBA" id="ARBA00023125"/>
    </source>
</evidence>
<dbReference type="Proteomes" id="UP001147653">
    <property type="component" value="Unassembled WGS sequence"/>
</dbReference>
<reference evidence="9" key="1">
    <citation type="submission" date="2022-10" db="EMBL/GenBank/DDBJ databases">
        <title>The WGS of Solirubrobacter phytolaccae KCTC 29190.</title>
        <authorList>
            <person name="Jiang Z."/>
        </authorList>
    </citation>
    <scope>NUCLEOTIDE SEQUENCE</scope>
    <source>
        <strain evidence="9">KCTC 29190</strain>
    </source>
</reference>
<organism evidence="9 10">
    <name type="scientific">Solirubrobacter phytolaccae</name>
    <dbReference type="NCBI Taxonomy" id="1404360"/>
    <lineage>
        <taxon>Bacteria</taxon>
        <taxon>Bacillati</taxon>
        <taxon>Actinomycetota</taxon>
        <taxon>Thermoleophilia</taxon>
        <taxon>Solirubrobacterales</taxon>
        <taxon>Solirubrobacteraceae</taxon>
        <taxon>Solirubrobacter</taxon>
    </lineage>
</organism>
<dbReference type="PANTHER" id="PTHR43133">
    <property type="entry name" value="RNA POLYMERASE ECF-TYPE SIGMA FACTO"/>
    <property type="match status" value="1"/>
</dbReference>
<comment type="caution">
    <text evidence="9">The sequence shown here is derived from an EMBL/GenBank/DDBJ whole genome shotgun (WGS) entry which is preliminary data.</text>
</comment>
<dbReference type="CDD" id="cd06171">
    <property type="entry name" value="Sigma70_r4"/>
    <property type="match status" value="1"/>
</dbReference>
<keyword evidence="10" id="KW-1185">Reference proteome</keyword>
<protein>
    <submittedName>
        <fullName evidence="9">Sigma-70 family RNA polymerase sigma factor</fullName>
    </submittedName>
</protein>
<dbReference type="SUPFAM" id="SSF88659">
    <property type="entry name" value="Sigma3 and sigma4 domains of RNA polymerase sigma factors"/>
    <property type="match status" value="1"/>
</dbReference>
<feature type="domain" description="RNA polymerase sigma-70 region 4" evidence="8">
    <location>
        <begin position="139"/>
        <end position="188"/>
    </location>
</feature>
<dbReference type="PANTHER" id="PTHR43133:SF62">
    <property type="entry name" value="RNA POLYMERASE SIGMA FACTOR SIGZ"/>
    <property type="match status" value="1"/>
</dbReference>
<evidence type="ECO:0000259" key="8">
    <source>
        <dbReference type="Pfam" id="PF04545"/>
    </source>
</evidence>
<evidence type="ECO:0000259" key="7">
    <source>
        <dbReference type="Pfam" id="PF04542"/>
    </source>
</evidence>
<evidence type="ECO:0000256" key="2">
    <source>
        <dbReference type="ARBA" id="ARBA00023015"/>
    </source>
</evidence>
<evidence type="ECO:0000313" key="9">
    <source>
        <dbReference type="EMBL" id="MDA0184329.1"/>
    </source>
</evidence>
<dbReference type="RefSeq" id="WP_270028781.1">
    <property type="nucleotide sequence ID" value="NZ_JAPDDP010000073.1"/>
</dbReference>
<name>A0A9X3NFJ0_9ACTN</name>
<proteinExistence type="inferred from homology"/>
<dbReference type="GO" id="GO:0006352">
    <property type="term" value="P:DNA-templated transcription initiation"/>
    <property type="evidence" value="ECO:0007669"/>
    <property type="project" value="InterPro"/>
</dbReference>
<evidence type="ECO:0000313" key="10">
    <source>
        <dbReference type="Proteomes" id="UP001147653"/>
    </source>
</evidence>
<keyword evidence="3" id="KW-0731">Sigma factor</keyword>
<dbReference type="InterPro" id="IPR039425">
    <property type="entry name" value="RNA_pol_sigma-70-like"/>
</dbReference>
<feature type="region of interest" description="Disordered" evidence="6">
    <location>
        <begin position="104"/>
        <end position="124"/>
    </location>
</feature>
<accession>A0A9X3NFJ0</accession>
<dbReference type="AlphaFoldDB" id="A0A9X3NFJ0"/>
<dbReference type="EMBL" id="JAPDDP010000073">
    <property type="protein sequence ID" value="MDA0184329.1"/>
    <property type="molecule type" value="Genomic_DNA"/>
</dbReference>
<dbReference type="InterPro" id="IPR014284">
    <property type="entry name" value="RNA_pol_sigma-70_dom"/>
</dbReference>
<evidence type="ECO:0000256" key="3">
    <source>
        <dbReference type="ARBA" id="ARBA00023082"/>
    </source>
</evidence>
<evidence type="ECO:0000256" key="1">
    <source>
        <dbReference type="ARBA" id="ARBA00010641"/>
    </source>
</evidence>
<comment type="similarity">
    <text evidence="1">Belongs to the sigma-70 factor family. ECF subfamily.</text>
</comment>
<dbReference type="Gene3D" id="1.10.10.10">
    <property type="entry name" value="Winged helix-like DNA-binding domain superfamily/Winged helix DNA-binding domain"/>
    <property type="match status" value="1"/>
</dbReference>
<sequence>MARAQTDHMDVRAFADEDLIPMMARGDARAFETLYERHSGAAYSLAYRMVGKQALAEDVIQEAFLNLWRSGAHYDRGRGSVRTWILGIVHHRAIDALRRNSVHAKRRSDDDTAAERLESPERVEEDVARRDEASIVRGAMDVLPADQLKVIELAYFGGFTHTEIADMLESPIGTVKGRMRLGLKKMREALAHGAVEA</sequence>
<feature type="domain" description="RNA polymerase sigma-70 region 2" evidence="7">
    <location>
        <begin position="34"/>
        <end position="101"/>
    </location>
</feature>
<dbReference type="SUPFAM" id="SSF88946">
    <property type="entry name" value="Sigma2 domain of RNA polymerase sigma factors"/>
    <property type="match status" value="1"/>
</dbReference>
<dbReference type="InterPro" id="IPR013324">
    <property type="entry name" value="RNA_pol_sigma_r3/r4-like"/>
</dbReference>
<dbReference type="Gene3D" id="1.10.1740.10">
    <property type="match status" value="1"/>
</dbReference>
<dbReference type="InterPro" id="IPR007627">
    <property type="entry name" value="RNA_pol_sigma70_r2"/>
</dbReference>
<gene>
    <name evidence="9" type="ORF">OJ997_28755</name>
</gene>
<keyword evidence="2" id="KW-0805">Transcription regulation</keyword>
<dbReference type="InterPro" id="IPR013325">
    <property type="entry name" value="RNA_pol_sigma_r2"/>
</dbReference>
<dbReference type="InterPro" id="IPR007630">
    <property type="entry name" value="RNA_pol_sigma70_r4"/>
</dbReference>
<dbReference type="NCBIfam" id="TIGR02937">
    <property type="entry name" value="sigma70-ECF"/>
    <property type="match status" value="1"/>
</dbReference>